<feature type="transmembrane region" description="Helical" evidence="1">
    <location>
        <begin position="249"/>
        <end position="268"/>
    </location>
</feature>
<keyword evidence="1" id="KW-0472">Membrane</keyword>
<keyword evidence="1" id="KW-1133">Transmembrane helix</keyword>
<feature type="transmembrane region" description="Helical" evidence="1">
    <location>
        <begin position="222"/>
        <end position="243"/>
    </location>
</feature>
<proteinExistence type="predicted"/>
<keyword evidence="1" id="KW-0812">Transmembrane</keyword>
<evidence type="ECO:0000313" key="2">
    <source>
        <dbReference type="EMBL" id="MCZ0865657.1"/>
    </source>
</evidence>
<protein>
    <recommendedName>
        <fullName evidence="4">Shikimate kinase</fullName>
    </recommendedName>
</protein>
<feature type="transmembrane region" description="Helical" evidence="1">
    <location>
        <begin position="21"/>
        <end position="37"/>
    </location>
</feature>
<feature type="transmembrane region" description="Helical" evidence="1">
    <location>
        <begin position="66"/>
        <end position="82"/>
    </location>
</feature>
<evidence type="ECO:0008006" key="4">
    <source>
        <dbReference type="Google" id="ProtNLM"/>
    </source>
</evidence>
<evidence type="ECO:0000256" key="1">
    <source>
        <dbReference type="SAM" id="Phobius"/>
    </source>
</evidence>
<evidence type="ECO:0000313" key="3">
    <source>
        <dbReference type="Proteomes" id="UP001069090"/>
    </source>
</evidence>
<reference evidence="2 3" key="1">
    <citation type="submission" date="2022-12" db="EMBL/GenBank/DDBJ databases">
        <title>Dasania phycosphaerae sp. nov., isolated from particulate material of the south coast of Korea.</title>
        <authorList>
            <person name="Jiang Y."/>
        </authorList>
    </citation>
    <scope>NUCLEOTIDE SEQUENCE [LARGE SCALE GENOMIC DNA]</scope>
    <source>
        <strain evidence="2 3">GY-19</strain>
    </source>
</reference>
<sequence length="289" mass="32562">MNINNKTLSITRLNGQQLIKLLVYCLLAINYGFYIIGEWQVAKYTLTANAGLLDWAAAFKTSIDETAWFVLLIIFELETYALSDDAFTPARVRLMHMIRCVCYVFLAHTIYANGSAVIELANEQAMGEVSLCELADKNISYTRNENYQQITSDNCANLLVGAELYQLSDGKAVTDRAGLDLAQYMSWLDLFESLSWIGIMLAIELGVRLQNKGISSGKRLRALNVASLLFYTVLWVAIGHWIYLGHYVYAWDEFVWIAGFVAIEMNMADWRKDMKKQSATEAGHVVSSA</sequence>
<gene>
    <name evidence="2" type="ORF">O0V09_10615</name>
</gene>
<name>A0A9J6RMX0_9GAMM</name>
<dbReference type="EMBL" id="JAPTGG010000008">
    <property type="protein sequence ID" value="MCZ0865657.1"/>
    <property type="molecule type" value="Genomic_DNA"/>
</dbReference>
<dbReference type="Proteomes" id="UP001069090">
    <property type="component" value="Unassembled WGS sequence"/>
</dbReference>
<feature type="transmembrane region" description="Helical" evidence="1">
    <location>
        <begin position="193"/>
        <end position="210"/>
    </location>
</feature>
<keyword evidence="3" id="KW-1185">Reference proteome</keyword>
<feature type="transmembrane region" description="Helical" evidence="1">
    <location>
        <begin position="94"/>
        <end position="112"/>
    </location>
</feature>
<comment type="caution">
    <text evidence="2">The sequence shown here is derived from an EMBL/GenBank/DDBJ whole genome shotgun (WGS) entry which is preliminary data.</text>
</comment>
<organism evidence="2 3">
    <name type="scientific">Dasania phycosphaerae</name>
    <dbReference type="NCBI Taxonomy" id="2950436"/>
    <lineage>
        <taxon>Bacteria</taxon>
        <taxon>Pseudomonadati</taxon>
        <taxon>Pseudomonadota</taxon>
        <taxon>Gammaproteobacteria</taxon>
        <taxon>Cellvibrionales</taxon>
        <taxon>Spongiibacteraceae</taxon>
        <taxon>Dasania</taxon>
    </lineage>
</organism>
<accession>A0A9J6RMX0</accession>
<dbReference type="AlphaFoldDB" id="A0A9J6RMX0"/>
<dbReference type="RefSeq" id="WP_258331802.1">
    <property type="nucleotide sequence ID" value="NZ_JAPTGG010000008.1"/>
</dbReference>